<dbReference type="Proteomes" id="UP000603640">
    <property type="component" value="Unassembled WGS sequence"/>
</dbReference>
<gene>
    <name evidence="1" type="ORF">H8S84_05420</name>
</gene>
<evidence type="ECO:0000313" key="1">
    <source>
        <dbReference type="EMBL" id="MBC5992272.1"/>
    </source>
</evidence>
<evidence type="ECO:0000313" key="2">
    <source>
        <dbReference type="Proteomes" id="UP000603640"/>
    </source>
</evidence>
<dbReference type="AlphaFoldDB" id="A0A923SI61"/>
<accession>A0A923SI61</accession>
<dbReference type="EMBL" id="JACRVF010000001">
    <property type="protein sequence ID" value="MBC5992272.1"/>
    <property type="molecule type" value="Genomic_DNA"/>
</dbReference>
<name>A0A923SI61_9BACT</name>
<sequence length="56" mass="6642">MEKPQLATDKVHEASYNFERPVVFDDGEGKTSTDFIVLKDRYILLSTKRYYKLRMP</sequence>
<comment type="caution">
    <text evidence="1">The sequence shown here is derived from an EMBL/GenBank/DDBJ whole genome shotgun (WGS) entry which is preliminary data.</text>
</comment>
<proteinExistence type="predicted"/>
<organism evidence="1 2">
    <name type="scientific">Pontibacter cellulosilyticus</name>
    <dbReference type="NCBI Taxonomy" id="1720253"/>
    <lineage>
        <taxon>Bacteria</taxon>
        <taxon>Pseudomonadati</taxon>
        <taxon>Bacteroidota</taxon>
        <taxon>Cytophagia</taxon>
        <taxon>Cytophagales</taxon>
        <taxon>Hymenobacteraceae</taxon>
        <taxon>Pontibacter</taxon>
    </lineage>
</organism>
<dbReference type="RefSeq" id="WP_187066223.1">
    <property type="nucleotide sequence ID" value="NZ_JACRVF010000001.1"/>
</dbReference>
<keyword evidence="2" id="KW-1185">Reference proteome</keyword>
<reference evidence="1" key="1">
    <citation type="submission" date="2020-08" db="EMBL/GenBank/DDBJ databases">
        <title>Pontibacter sp. SD6 16S ribosomal RNA gene Genome sequencing and assembly.</title>
        <authorList>
            <person name="Kang M."/>
        </authorList>
    </citation>
    <scope>NUCLEOTIDE SEQUENCE</scope>
    <source>
        <strain evidence="1">SD6</strain>
    </source>
</reference>
<protein>
    <submittedName>
        <fullName evidence="1">Uncharacterized protein</fullName>
    </submittedName>
</protein>